<feature type="region of interest" description="Disordered" evidence="13">
    <location>
        <begin position="1"/>
        <end position="23"/>
    </location>
</feature>
<dbReference type="GO" id="GO:0005634">
    <property type="term" value="C:nucleus"/>
    <property type="evidence" value="ECO:0007669"/>
    <property type="project" value="UniProtKB-SubCell"/>
</dbReference>
<comment type="function">
    <text evidence="12">Putative RNA polymerase II subunit B1 C-terminal domain (CTD) phosphatase involved in RNA polymerase II transcription regulation.</text>
</comment>
<keyword evidence="3 12" id="KW-0479">Metal-binding</keyword>
<evidence type="ECO:0000256" key="1">
    <source>
        <dbReference type="ARBA" id="ARBA00004123"/>
    </source>
</evidence>
<dbReference type="PANTHER" id="PTHR14732:SF0">
    <property type="entry name" value="RNA POLYMERASE II SUBUNIT B1 CTD PHOSPHATASE RPAP2-RELATED"/>
    <property type="match status" value="1"/>
</dbReference>
<dbReference type="GO" id="GO:0005737">
    <property type="term" value="C:cytoplasm"/>
    <property type="evidence" value="ECO:0007669"/>
    <property type="project" value="TreeGrafter"/>
</dbReference>
<evidence type="ECO:0000256" key="5">
    <source>
        <dbReference type="ARBA" id="ARBA00022801"/>
    </source>
</evidence>
<evidence type="ECO:0000256" key="13">
    <source>
        <dbReference type="SAM" id="MobiDB-lite"/>
    </source>
</evidence>
<keyword evidence="16" id="KW-1185">Reference proteome</keyword>
<keyword evidence="6 12" id="KW-0862">Zinc</keyword>
<dbReference type="EC" id="3.1.3.16" evidence="12"/>
<feature type="compositionally biased region" description="Basic residues" evidence="13">
    <location>
        <begin position="1"/>
        <end position="11"/>
    </location>
</feature>
<evidence type="ECO:0000256" key="8">
    <source>
        <dbReference type="ARBA" id="ARBA00023242"/>
    </source>
</evidence>
<organism evidence="15 16">
    <name type="scientific">Chironomus riparius</name>
    <dbReference type="NCBI Taxonomy" id="315576"/>
    <lineage>
        <taxon>Eukaryota</taxon>
        <taxon>Metazoa</taxon>
        <taxon>Ecdysozoa</taxon>
        <taxon>Arthropoda</taxon>
        <taxon>Hexapoda</taxon>
        <taxon>Insecta</taxon>
        <taxon>Pterygota</taxon>
        <taxon>Neoptera</taxon>
        <taxon>Endopterygota</taxon>
        <taxon>Diptera</taxon>
        <taxon>Nematocera</taxon>
        <taxon>Chironomoidea</taxon>
        <taxon>Chironomidae</taxon>
        <taxon>Chironominae</taxon>
        <taxon>Chironomus</taxon>
    </lineage>
</organism>
<dbReference type="Proteomes" id="UP001153620">
    <property type="component" value="Chromosome 1"/>
</dbReference>
<accession>A0A9N9WNL7</accession>
<dbReference type="Gene3D" id="1.25.40.820">
    <property type="match status" value="1"/>
</dbReference>
<proteinExistence type="inferred from homology"/>
<dbReference type="AlphaFoldDB" id="A0A9N9WNL7"/>
<evidence type="ECO:0000256" key="3">
    <source>
        <dbReference type="ARBA" id="ARBA00022723"/>
    </source>
</evidence>
<comment type="subcellular location">
    <subcellularLocation>
        <location evidence="1 12">Nucleus</location>
    </subcellularLocation>
</comment>
<reference evidence="15" key="1">
    <citation type="submission" date="2022-01" db="EMBL/GenBank/DDBJ databases">
        <authorList>
            <person name="King R."/>
        </authorList>
    </citation>
    <scope>NUCLEOTIDE SEQUENCE</scope>
</reference>
<gene>
    <name evidence="15" type="ORF">CHIRRI_LOCUS1097</name>
</gene>
<keyword evidence="7 12" id="KW-0904">Protein phosphatase</keyword>
<keyword evidence="8 12" id="KW-0539">Nucleus</keyword>
<dbReference type="GO" id="GO:0008420">
    <property type="term" value="F:RNA polymerase II CTD heptapeptide repeat phosphatase activity"/>
    <property type="evidence" value="ECO:0007669"/>
    <property type="project" value="UniProtKB-UniRule"/>
</dbReference>
<keyword evidence="4 12" id="KW-0863">Zinc-finger</keyword>
<dbReference type="InterPro" id="IPR039693">
    <property type="entry name" value="Rtr1/RPAP2"/>
</dbReference>
<evidence type="ECO:0000256" key="11">
    <source>
        <dbReference type="PROSITE-ProRule" id="PRU00812"/>
    </source>
</evidence>
<keyword evidence="5 12" id="KW-0378">Hydrolase</keyword>
<evidence type="ECO:0000256" key="2">
    <source>
        <dbReference type="ARBA" id="ARBA00005676"/>
    </source>
</evidence>
<feature type="domain" description="RTR1-type" evidence="14">
    <location>
        <begin position="67"/>
        <end position="150"/>
    </location>
</feature>
<evidence type="ECO:0000256" key="12">
    <source>
        <dbReference type="RuleBase" id="RU367080"/>
    </source>
</evidence>
<evidence type="ECO:0000256" key="6">
    <source>
        <dbReference type="ARBA" id="ARBA00022833"/>
    </source>
</evidence>
<reference evidence="15" key="2">
    <citation type="submission" date="2022-10" db="EMBL/GenBank/DDBJ databases">
        <authorList>
            <consortium name="ENA_rothamsted_submissions"/>
            <consortium name="culmorum"/>
            <person name="King R."/>
        </authorList>
    </citation>
    <scope>NUCLEOTIDE SEQUENCE</scope>
</reference>
<dbReference type="PANTHER" id="PTHR14732">
    <property type="entry name" value="RNA POLYMERASE II SUBUNIT B1 CTD PHOSPHATASE RPAP2-RELATED"/>
    <property type="match status" value="1"/>
</dbReference>
<name>A0A9N9WNL7_9DIPT</name>
<evidence type="ECO:0000256" key="7">
    <source>
        <dbReference type="ARBA" id="ARBA00022912"/>
    </source>
</evidence>
<evidence type="ECO:0000313" key="16">
    <source>
        <dbReference type="Proteomes" id="UP001153620"/>
    </source>
</evidence>
<dbReference type="InterPro" id="IPR038534">
    <property type="entry name" value="Rtr1/RPAP2_sf"/>
</dbReference>
<dbReference type="OrthoDB" id="2590500at2759"/>
<evidence type="ECO:0000259" key="14">
    <source>
        <dbReference type="PROSITE" id="PS51479"/>
    </source>
</evidence>
<dbReference type="GO" id="GO:0008270">
    <property type="term" value="F:zinc ion binding"/>
    <property type="evidence" value="ECO:0007669"/>
    <property type="project" value="UniProtKB-KW"/>
</dbReference>
<evidence type="ECO:0000256" key="9">
    <source>
        <dbReference type="ARBA" id="ARBA00047761"/>
    </source>
</evidence>
<sequence length="165" mass="19221">MEPRSRSKSPKPRSPASRRAAAVRKLRRMNEEQLKAALLKKKECNDKAHKIVEKLIDPIEDEKMLLKMLVDINQSHYQDITEERAIMKLCGYPICKEVIEEIPKQQFHISVATKTVYDLTDRKNFCSGSCMKKSNFLKSQLLTSPLWMRDQEDIPDFKLLSLDDK</sequence>
<dbReference type="InterPro" id="IPR007308">
    <property type="entry name" value="Rtr1/RPAP2_dom"/>
</dbReference>
<evidence type="ECO:0000256" key="10">
    <source>
        <dbReference type="ARBA" id="ARBA00048336"/>
    </source>
</evidence>
<dbReference type="PROSITE" id="PS51479">
    <property type="entry name" value="ZF_RTR1"/>
    <property type="match status" value="1"/>
</dbReference>
<dbReference type="GO" id="GO:0043175">
    <property type="term" value="F:RNA polymerase core enzyme binding"/>
    <property type="evidence" value="ECO:0007669"/>
    <property type="project" value="UniProtKB-UniRule"/>
</dbReference>
<comment type="similarity">
    <text evidence="2 11 12">Belongs to the RPAP2 family.</text>
</comment>
<evidence type="ECO:0000313" key="15">
    <source>
        <dbReference type="EMBL" id="CAG9798112.1"/>
    </source>
</evidence>
<comment type="catalytic activity">
    <reaction evidence="10 12">
        <text>O-phospho-L-threonyl-[protein] + H2O = L-threonyl-[protein] + phosphate</text>
        <dbReference type="Rhea" id="RHEA:47004"/>
        <dbReference type="Rhea" id="RHEA-COMP:11060"/>
        <dbReference type="Rhea" id="RHEA-COMP:11605"/>
        <dbReference type="ChEBI" id="CHEBI:15377"/>
        <dbReference type="ChEBI" id="CHEBI:30013"/>
        <dbReference type="ChEBI" id="CHEBI:43474"/>
        <dbReference type="ChEBI" id="CHEBI:61977"/>
        <dbReference type="EC" id="3.1.3.16"/>
    </reaction>
</comment>
<evidence type="ECO:0000256" key="4">
    <source>
        <dbReference type="ARBA" id="ARBA00022771"/>
    </source>
</evidence>
<protein>
    <recommendedName>
        <fullName evidence="12">RNA polymerase II subunit B1 CTD phosphatase RPAP2 homolog</fullName>
        <ecNumber evidence="12">3.1.3.16</ecNumber>
    </recommendedName>
</protein>
<dbReference type="EMBL" id="OU895877">
    <property type="protein sequence ID" value="CAG9798112.1"/>
    <property type="molecule type" value="Genomic_DNA"/>
</dbReference>
<comment type="catalytic activity">
    <reaction evidence="9 12">
        <text>O-phospho-L-seryl-[protein] + H2O = L-seryl-[protein] + phosphate</text>
        <dbReference type="Rhea" id="RHEA:20629"/>
        <dbReference type="Rhea" id="RHEA-COMP:9863"/>
        <dbReference type="Rhea" id="RHEA-COMP:11604"/>
        <dbReference type="ChEBI" id="CHEBI:15377"/>
        <dbReference type="ChEBI" id="CHEBI:29999"/>
        <dbReference type="ChEBI" id="CHEBI:43474"/>
        <dbReference type="ChEBI" id="CHEBI:83421"/>
        <dbReference type="EC" id="3.1.3.16"/>
    </reaction>
</comment>
<dbReference type="Pfam" id="PF04181">
    <property type="entry name" value="RPAP2_Rtr1"/>
    <property type="match status" value="1"/>
</dbReference>